<organism evidence="14 15">
    <name type="scientific">Venturia effusa</name>
    <dbReference type="NCBI Taxonomy" id="50376"/>
    <lineage>
        <taxon>Eukaryota</taxon>
        <taxon>Fungi</taxon>
        <taxon>Dikarya</taxon>
        <taxon>Ascomycota</taxon>
        <taxon>Pezizomycotina</taxon>
        <taxon>Dothideomycetes</taxon>
        <taxon>Pleosporomycetidae</taxon>
        <taxon>Venturiales</taxon>
        <taxon>Venturiaceae</taxon>
        <taxon>Venturia</taxon>
    </lineage>
</organism>
<reference evidence="14 15" key="1">
    <citation type="submission" date="2019-07" db="EMBL/GenBank/DDBJ databases">
        <title>Finished genome of Venturia effusa.</title>
        <authorList>
            <person name="Young C.A."/>
            <person name="Cox M.P."/>
            <person name="Ganley A.R.D."/>
            <person name="David W.J."/>
        </authorList>
    </citation>
    <scope>NUCLEOTIDE SEQUENCE [LARGE SCALE GENOMIC DNA]</scope>
    <source>
        <strain evidence="15">albino</strain>
    </source>
</reference>
<name>A0A517LMD6_9PEZI</name>
<evidence type="ECO:0000256" key="9">
    <source>
        <dbReference type="ARBA" id="ARBA00047280"/>
    </source>
</evidence>
<feature type="region of interest" description="Disordered" evidence="11">
    <location>
        <begin position="271"/>
        <end position="293"/>
    </location>
</feature>
<sequence>MAPVGLLDRVKNFYRDRTVDKAPAIASSTAALLSVAFIVLYVLPFYLSKTTRPSPTLSRDAPSVIRARIRAVTCACIVNAAIAIFIIVQYAQANVYETLHLLGWWPVDPLDSMRTLLLCAILFAGPLFEEGIVEGSWRDWVRGKYVVETLSSWTGWRNLVAGPVTEEIVFRSLLIPLHLLAKTTPKKIVFLTPLYFGIAHLHHLYEFRLTHPEVPVLPAMLRTVFQFTYTSLFGFFAAFVFLRTGSVYAAIVAHSFCNWQGLPRLYGRVGARSAPSRPVPGAKRSDERAGGDSSTLNVIRGGDMSLIWTAIYYFLLFVGAYGFYSQLFPLTKSSHALVEFRAKAS</sequence>
<keyword evidence="3" id="KW-0645">Protease</keyword>
<comment type="subcellular location">
    <subcellularLocation>
        <location evidence="1">Endoplasmic reticulum membrane</location>
        <topology evidence="1">Multi-pass membrane protein</topology>
    </subcellularLocation>
</comment>
<dbReference type="GO" id="GO:0071586">
    <property type="term" value="P:CAAX-box protein processing"/>
    <property type="evidence" value="ECO:0007669"/>
    <property type="project" value="InterPro"/>
</dbReference>
<dbReference type="AlphaFoldDB" id="A0A517LMD6"/>
<dbReference type="Proteomes" id="UP000316270">
    <property type="component" value="Chromosome 16"/>
</dbReference>
<keyword evidence="8 12" id="KW-0472">Membrane</keyword>
<evidence type="ECO:0000256" key="7">
    <source>
        <dbReference type="ARBA" id="ARBA00022989"/>
    </source>
</evidence>
<evidence type="ECO:0000256" key="3">
    <source>
        <dbReference type="ARBA" id="ARBA00022670"/>
    </source>
</evidence>
<dbReference type="EMBL" id="CP042200">
    <property type="protein sequence ID" value="QDS76803.1"/>
    <property type="molecule type" value="Genomic_DNA"/>
</dbReference>
<gene>
    <name evidence="14" type="ORF">FKW77_002530</name>
</gene>
<dbReference type="EC" id="3.4.26.1" evidence="10"/>
<dbReference type="Pfam" id="PF02517">
    <property type="entry name" value="Rce1-like"/>
    <property type="match status" value="1"/>
</dbReference>
<dbReference type="InterPro" id="IPR003675">
    <property type="entry name" value="Rce1/LyrA-like_dom"/>
</dbReference>
<dbReference type="PANTHER" id="PTHR13046:SF0">
    <property type="entry name" value="CAAX PRENYL PROTEASE 2"/>
    <property type="match status" value="1"/>
</dbReference>
<feature type="transmembrane region" description="Helical" evidence="12">
    <location>
        <begin position="306"/>
        <end position="324"/>
    </location>
</feature>
<feature type="transmembrane region" description="Helical" evidence="12">
    <location>
        <begin position="188"/>
        <end position="205"/>
    </location>
</feature>
<keyword evidence="4 12" id="KW-0812">Transmembrane</keyword>
<evidence type="ECO:0000256" key="1">
    <source>
        <dbReference type="ARBA" id="ARBA00004477"/>
    </source>
</evidence>
<comment type="catalytic activity">
    <reaction evidence="9">
        <text>Hydrolyzes the peptide bond -P2-(S-farnesyl or geranylgeranyl)C-P1'-P2'-P3'-COOH where P1' and P2' are amino acids with aliphatic sidechains and P3' is any C-terminal residue.</text>
        <dbReference type="EC" id="3.4.26.1"/>
    </reaction>
</comment>
<evidence type="ECO:0000256" key="12">
    <source>
        <dbReference type="SAM" id="Phobius"/>
    </source>
</evidence>
<evidence type="ECO:0000256" key="2">
    <source>
        <dbReference type="ARBA" id="ARBA00006897"/>
    </source>
</evidence>
<dbReference type="GO" id="GO:0004222">
    <property type="term" value="F:metalloendopeptidase activity"/>
    <property type="evidence" value="ECO:0007669"/>
    <property type="project" value="InterPro"/>
</dbReference>
<dbReference type="GO" id="GO:0005789">
    <property type="term" value="C:endoplasmic reticulum membrane"/>
    <property type="evidence" value="ECO:0007669"/>
    <property type="project" value="UniProtKB-SubCell"/>
</dbReference>
<dbReference type="PANTHER" id="PTHR13046">
    <property type="entry name" value="PROTEASE U48 CAAX PRENYL PROTEASE RCE1"/>
    <property type="match status" value="1"/>
</dbReference>
<evidence type="ECO:0000256" key="5">
    <source>
        <dbReference type="ARBA" id="ARBA00022801"/>
    </source>
</evidence>
<feature type="transmembrane region" description="Helical" evidence="12">
    <location>
        <begin position="69"/>
        <end position="92"/>
    </location>
</feature>
<evidence type="ECO:0000313" key="14">
    <source>
        <dbReference type="EMBL" id="QDS76803.1"/>
    </source>
</evidence>
<dbReference type="OrthoDB" id="271604at2759"/>
<evidence type="ECO:0000256" key="11">
    <source>
        <dbReference type="SAM" id="MobiDB-lite"/>
    </source>
</evidence>
<evidence type="ECO:0000256" key="8">
    <source>
        <dbReference type="ARBA" id="ARBA00023136"/>
    </source>
</evidence>
<dbReference type="InterPro" id="IPR039731">
    <property type="entry name" value="Rce1"/>
</dbReference>
<comment type="similarity">
    <text evidence="2">Belongs to the peptidase U48 family.</text>
</comment>
<feature type="transmembrane region" description="Helical" evidence="12">
    <location>
        <begin position="225"/>
        <end position="242"/>
    </location>
</feature>
<dbReference type="STRING" id="50376.A0A517LMD6"/>
<evidence type="ECO:0000256" key="10">
    <source>
        <dbReference type="ARBA" id="ARBA00049729"/>
    </source>
</evidence>
<protein>
    <recommendedName>
        <fullName evidence="10">intramembrane prenyl-peptidase Rce1</fullName>
        <ecNumber evidence="10">3.4.26.1</ecNumber>
    </recommendedName>
</protein>
<accession>A0A517LMD6</accession>
<keyword evidence="6" id="KW-0256">Endoplasmic reticulum</keyword>
<evidence type="ECO:0000259" key="13">
    <source>
        <dbReference type="Pfam" id="PF02517"/>
    </source>
</evidence>
<keyword evidence="5" id="KW-0378">Hydrolase</keyword>
<evidence type="ECO:0000313" key="15">
    <source>
        <dbReference type="Proteomes" id="UP000316270"/>
    </source>
</evidence>
<feature type="domain" description="CAAX prenyl protease 2/Lysostaphin resistance protein A-like" evidence="13">
    <location>
        <begin position="152"/>
        <end position="259"/>
    </location>
</feature>
<feature type="transmembrane region" description="Helical" evidence="12">
    <location>
        <begin position="24"/>
        <end position="48"/>
    </location>
</feature>
<evidence type="ECO:0000256" key="6">
    <source>
        <dbReference type="ARBA" id="ARBA00022824"/>
    </source>
</evidence>
<evidence type="ECO:0000256" key="4">
    <source>
        <dbReference type="ARBA" id="ARBA00022692"/>
    </source>
</evidence>
<proteinExistence type="inferred from homology"/>
<keyword evidence="15" id="KW-1185">Reference proteome</keyword>
<feature type="transmembrane region" description="Helical" evidence="12">
    <location>
        <begin position="112"/>
        <end position="128"/>
    </location>
</feature>
<keyword evidence="7 12" id="KW-1133">Transmembrane helix</keyword>